<evidence type="ECO:0000313" key="3">
    <source>
        <dbReference type="EMBL" id="MFC5503324.1"/>
    </source>
</evidence>
<dbReference type="Pfam" id="PF00581">
    <property type="entry name" value="Rhodanese"/>
    <property type="match status" value="1"/>
</dbReference>
<proteinExistence type="predicted"/>
<dbReference type="Gene3D" id="3.40.250.10">
    <property type="entry name" value="Rhodanese-like domain"/>
    <property type="match status" value="1"/>
</dbReference>
<gene>
    <name evidence="3" type="ORF">ACFPJ4_13835</name>
</gene>
<accession>A0ABW0NSF3</accession>
<dbReference type="Proteomes" id="UP001596039">
    <property type="component" value="Unassembled WGS sequence"/>
</dbReference>
<feature type="chain" id="PRO_5047146728" evidence="1">
    <location>
        <begin position="29"/>
        <end position="126"/>
    </location>
</feature>
<organism evidence="3 4">
    <name type="scientific">Lysinimonas soli</name>
    <dbReference type="NCBI Taxonomy" id="1074233"/>
    <lineage>
        <taxon>Bacteria</taxon>
        <taxon>Bacillati</taxon>
        <taxon>Actinomycetota</taxon>
        <taxon>Actinomycetes</taxon>
        <taxon>Micrococcales</taxon>
        <taxon>Microbacteriaceae</taxon>
        <taxon>Lysinimonas</taxon>
    </lineage>
</organism>
<name>A0ABW0NSF3_9MICO</name>
<evidence type="ECO:0000259" key="2">
    <source>
        <dbReference type="PROSITE" id="PS50206"/>
    </source>
</evidence>
<dbReference type="SUPFAM" id="SSF52821">
    <property type="entry name" value="Rhodanese/Cell cycle control phosphatase"/>
    <property type="match status" value="1"/>
</dbReference>
<comment type="caution">
    <text evidence="3">The sequence shown here is derived from an EMBL/GenBank/DDBJ whole genome shotgun (WGS) entry which is preliminary data.</text>
</comment>
<dbReference type="InterPro" id="IPR001763">
    <property type="entry name" value="Rhodanese-like_dom"/>
</dbReference>
<dbReference type="PANTHER" id="PTHR45431:SF3">
    <property type="entry name" value="RHODANESE-LIKE DOMAIN-CONTAINING PROTEIN 15, CHLOROPLASTIC"/>
    <property type="match status" value="1"/>
</dbReference>
<dbReference type="RefSeq" id="WP_386741037.1">
    <property type="nucleotide sequence ID" value="NZ_JBHSMG010000004.1"/>
</dbReference>
<evidence type="ECO:0000313" key="4">
    <source>
        <dbReference type="Proteomes" id="UP001596039"/>
    </source>
</evidence>
<sequence>MKRITTRLLAPLALAGTVALGLAACAPAAETPSISIPSGTVVIDVRTPAEYAAGHLKGAINIDVESPSFNTLASQLPADGNYVLYCHSGSRAAAAISRMATLGFIHLTNAGGLDAASTATGLGIVR</sequence>
<evidence type="ECO:0000256" key="1">
    <source>
        <dbReference type="SAM" id="SignalP"/>
    </source>
</evidence>
<dbReference type="PANTHER" id="PTHR45431">
    <property type="entry name" value="RHODANESE-LIKE DOMAIN-CONTAINING PROTEIN 15, CHLOROPLASTIC"/>
    <property type="match status" value="1"/>
</dbReference>
<feature type="signal peptide" evidence="1">
    <location>
        <begin position="1"/>
        <end position="28"/>
    </location>
</feature>
<dbReference type="InterPro" id="IPR052367">
    <property type="entry name" value="Thiosulfate_ST/Rhodanese-like"/>
</dbReference>
<dbReference type="SMART" id="SM00450">
    <property type="entry name" value="RHOD"/>
    <property type="match status" value="1"/>
</dbReference>
<dbReference type="PROSITE" id="PS50206">
    <property type="entry name" value="RHODANESE_3"/>
    <property type="match status" value="1"/>
</dbReference>
<dbReference type="EMBL" id="JBHSMG010000004">
    <property type="protein sequence ID" value="MFC5503324.1"/>
    <property type="molecule type" value="Genomic_DNA"/>
</dbReference>
<keyword evidence="4" id="KW-1185">Reference proteome</keyword>
<protein>
    <submittedName>
        <fullName evidence="3">Rhodanese-like domain-containing protein</fullName>
    </submittedName>
</protein>
<dbReference type="PROSITE" id="PS51257">
    <property type="entry name" value="PROKAR_LIPOPROTEIN"/>
    <property type="match status" value="1"/>
</dbReference>
<dbReference type="CDD" id="cd00158">
    <property type="entry name" value="RHOD"/>
    <property type="match status" value="1"/>
</dbReference>
<keyword evidence="1" id="KW-0732">Signal</keyword>
<dbReference type="InterPro" id="IPR036873">
    <property type="entry name" value="Rhodanese-like_dom_sf"/>
</dbReference>
<reference evidence="4" key="1">
    <citation type="journal article" date="2019" name="Int. J. Syst. Evol. Microbiol.">
        <title>The Global Catalogue of Microorganisms (GCM) 10K type strain sequencing project: providing services to taxonomists for standard genome sequencing and annotation.</title>
        <authorList>
            <consortium name="The Broad Institute Genomics Platform"/>
            <consortium name="The Broad Institute Genome Sequencing Center for Infectious Disease"/>
            <person name="Wu L."/>
            <person name="Ma J."/>
        </authorList>
    </citation>
    <scope>NUCLEOTIDE SEQUENCE [LARGE SCALE GENOMIC DNA]</scope>
    <source>
        <strain evidence="4">CGMCC 4.6997</strain>
    </source>
</reference>
<feature type="domain" description="Rhodanese" evidence="2">
    <location>
        <begin position="36"/>
        <end position="125"/>
    </location>
</feature>